<name>A0A5N6PR68_9ASTR</name>
<comment type="caution">
    <text evidence="1">The sequence shown here is derived from an EMBL/GenBank/DDBJ whole genome shotgun (WGS) entry which is preliminary data.</text>
</comment>
<dbReference type="AlphaFoldDB" id="A0A5N6PR68"/>
<reference evidence="1 2" key="1">
    <citation type="submission" date="2019-05" db="EMBL/GenBank/DDBJ databases">
        <title>Mikania micrantha, genome provides insights into the molecular mechanism of rapid growth.</title>
        <authorList>
            <person name="Liu B."/>
        </authorList>
    </citation>
    <scope>NUCLEOTIDE SEQUENCE [LARGE SCALE GENOMIC DNA]</scope>
    <source>
        <strain evidence="1">NLD-2019</strain>
        <tissue evidence="1">Leaf</tissue>
    </source>
</reference>
<protein>
    <submittedName>
        <fullName evidence="1">Uncharacterized protein</fullName>
    </submittedName>
</protein>
<evidence type="ECO:0000313" key="2">
    <source>
        <dbReference type="Proteomes" id="UP000326396"/>
    </source>
</evidence>
<evidence type="ECO:0000313" key="1">
    <source>
        <dbReference type="EMBL" id="KAD6795580.1"/>
    </source>
</evidence>
<gene>
    <name evidence="1" type="ORF">E3N88_06476</name>
</gene>
<dbReference type="EMBL" id="SZYD01000003">
    <property type="protein sequence ID" value="KAD6795580.1"/>
    <property type="molecule type" value="Genomic_DNA"/>
</dbReference>
<sequence length="83" mass="9376">MKRENPPTEVKTNCCDGEREAMKTNLLTAAMAREREMGPRAVGDGICYALRCGRLEAAVTGVGEGEMWRGQLVAARWYGRWRW</sequence>
<dbReference type="Proteomes" id="UP000326396">
    <property type="component" value="Linkage Group LG11"/>
</dbReference>
<proteinExistence type="predicted"/>
<accession>A0A5N6PR68</accession>
<organism evidence="1 2">
    <name type="scientific">Mikania micrantha</name>
    <name type="common">bitter vine</name>
    <dbReference type="NCBI Taxonomy" id="192012"/>
    <lineage>
        <taxon>Eukaryota</taxon>
        <taxon>Viridiplantae</taxon>
        <taxon>Streptophyta</taxon>
        <taxon>Embryophyta</taxon>
        <taxon>Tracheophyta</taxon>
        <taxon>Spermatophyta</taxon>
        <taxon>Magnoliopsida</taxon>
        <taxon>eudicotyledons</taxon>
        <taxon>Gunneridae</taxon>
        <taxon>Pentapetalae</taxon>
        <taxon>asterids</taxon>
        <taxon>campanulids</taxon>
        <taxon>Asterales</taxon>
        <taxon>Asteraceae</taxon>
        <taxon>Asteroideae</taxon>
        <taxon>Heliantheae alliance</taxon>
        <taxon>Eupatorieae</taxon>
        <taxon>Mikania</taxon>
    </lineage>
</organism>
<keyword evidence="2" id="KW-1185">Reference proteome</keyword>